<name>A0A4Z2F6M0_9TELE</name>
<evidence type="ECO:0000313" key="3">
    <source>
        <dbReference type="Proteomes" id="UP000314294"/>
    </source>
</evidence>
<feature type="region of interest" description="Disordered" evidence="1">
    <location>
        <begin position="19"/>
        <end position="38"/>
    </location>
</feature>
<evidence type="ECO:0000313" key="2">
    <source>
        <dbReference type="EMBL" id="TNN36513.1"/>
    </source>
</evidence>
<organism evidence="2 3">
    <name type="scientific">Liparis tanakae</name>
    <name type="common">Tanaka's snailfish</name>
    <dbReference type="NCBI Taxonomy" id="230148"/>
    <lineage>
        <taxon>Eukaryota</taxon>
        <taxon>Metazoa</taxon>
        <taxon>Chordata</taxon>
        <taxon>Craniata</taxon>
        <taxon>Vertebrata</taxon>
        <taxon>Euteleostomi</taxon>
        <taxon>Actinopterygii</taxon>
        <taxon>Neopterygii</taxon>
        <taxon>Teleostei</taxon>
        <taxon>Neoteleostei</taxon>
        <taxon>Acanthomorphata</taxon>
        <taxon>Eupercaria</taxon>
        <taxon>Perciformes</taxon>
        <taxon>Cottioidei</taxon>
        <taxon>Cottales</taxon>
        <taxon>Liparidae</taxon>
        <taxon>Liparis</taxon>
    </lineage>
</organism>
<evidence type="ECO:0000256" key="1">
    <source>
        <dbReference type="SAM" id="MobiDB-lite"/>
    </source>
</evidence>
<sequence length="71" mass="7184">MAGGGGVVVVVVAAGEMGENRTSLGGNGREGFHDPASGEAMGSRLVFITALNQSDRPAAEASPAERRVKDD</sequence>
<dbReference type="EMBL" id="SRLO01001608">
    <property type="protein sequence ID" value="TNN36513.1"/>
    <property type="molecule type" value="Genomic_DNA"/>
</dbReference>
<reference evidence="2 3" key="1">
    <citation type="submission" date="2019-03" db="EMBL/GenBank/DDBJ databases">
        <title>First draft genome of Liparis tanakae, snailfish: a comprehensive survey of snailfish specific genes.</title>
        <authorList>
            <person name="Kim W."/>
            <person name="Song I."/>
            <person name="Jeong J.-H."/>
            <person name="Kim D."/>
            <person name="Kim S."/>
            <person name="Ryu S."/>
            <person name="Song J.Y."/>
            <person name="Lee S.K."/>
        </authorList>
    </citation>
    <scope>NUCLEOTIDE SEQUENCE [LARGE SCALE GENOMIC DNA]</scope>
    <source>
        <tissue evidence="2">Muscle</tissue>
    </source>
</reference>
<keyword evidence="3" id="KW-1185">Reference proteome</keyword>
<accession>A0A4Z2F6M0</accession>
<protein>
    <submittedName>
        <fullName evidence="2">Uncharacterized protein</fullName>
    </submittedName>
</protein>
<dbReference type="AlphaFoldDB" id="A0A4Z2F6M0"/>
<proteinExistence type="predicted"/>
<gene>
    <name evidence="2" type="ORF">EYF80_053323</name>
</gene>
<comment type="caution">
    <text evidence="2">The sequence shown here is derived from an EMBL/GenBank/DDBJ whole genome shotgun (WGS) entry which is preliminary data.</text>
</comment>
<dbReference type="Proteomes" id="UP000314294">
    <property type="component" value="Unassembled WGS sequence"/>
</dbReference>